<reference evidence="10" key="1">
    <citation type="journal article" date="2014" name="Front. Microbiol.">
        <title>High frequency of phylogenetically diverse reductive dehalogenase-homologous genes in deep subseafloor sedimentary metagenomes.</title>
        <authorList>
            <person name="Kawai M."/>
            <person name="Futagami T."/>
            <person name="Toyoda A."/>
            <person name="Takaki Y."/>
            <person name="Nishi S."/>
            <person name="Hori S."/>
            <person name="Arai W."/>
            <person name="Tsubouchi T."/>
            <person name="Morono Y."/>
            <person name="Uchiyama I."/>
            <person name="Ito T."/>
            <person name="Fujiyama A."/>
            <person name="Inagaki F."/>
            <person name="Takami H."/>
        </authorList>
    </citation>
    <scope>NUCLEOTIDE SEQUENCE</scope>
    <source>
        <strain evidence="10">Expedition CK06-06</strain>
    </source>
</reference>
<dbReference type="InterPro" id="IPR055348">
    <property type="entry name" value="DctQ"/>
</dbReference>
<feature type="transmembrane region" description="Helical" evidence="8">
    <location>
        <begin position="180"/>
        <end position="200"/>
    </location>
</feature>
<dbReference type="GO" id="GO:0005886">
    <property type="term" value="C:plasma membrane"/>
    <property type="evidence" value="ECO:0007669"/>
    <property type="project" value="UniProtKB-SubCell"/>
</dbReference>
<keyword evidence="7 8" id="KW-0472">Membrane</keyword>
<gene>
    <name evidence="10" type="ORF">S01H1_80545</name>
</gene>
<feature type="transmembrane region" description="Helical" evidence="8">
    <location>
        <begin position="67"/>
        <end position="85"/>
    </location>
</feature>
<keyword evidence="6 8" id="KW-1133">Transmembrane helix</keyword>
<feature type="transmembrane region" description="Helical" evidence="8">
    <location>
        <begin position="97"/>
        <end position="119"/>
    </location>
</feature>
<evidence type="ECO:0000256" key="3">
    <source>
        <dbReference type="ARBA" id="ARBA00022475"/>
    </source>
</evidence>
<organism evidence="10">
    <name type="scientific">marine sediment metagenome</name>
    <dbReference type="NCBI Taxonomy" id="412755"/>
    <lineage>
        <taxon>unclassified sequences</taxon>
        <taxon>metagenomes</taxon>
        <taxon>ecological metagenomes</taxon>
    </lineage>
</organism>
<keyword evidence="2" id="KW-0813">Transport</keyword>
<evidence type="ECO:0000256" key="2">
    <source>
        <dbReference type="ARBA" id="ARBA00022448"/>
    </source>
</evidence>
<proteinExistence type="predicted"/>
<evidence type="ECO:0000313" key="10">
    <source>
        <dbReference type="EMBL" id="GAG48477.1"/>
    </source>
</evidence>
<dbReference type="PANTHER" id="PTHR35011:SF4">
    <property type="entry name" value="SLL1102 PROTEIN"/>
    <property type="match status" value="1"/>
</dbReference>
<comment type="subcellular location">
    <subcellularLocation>
        <location evidence="1">Cell inner membrane</location>
        <topology evidence="1">Multi-pass membrane protein</topology>
    </subcellularLocation>
</comment>
<evidence type="ECO:0000256" key="1">
    <source>
        <dbReference type="ARBA" id="ARBA00004429"/>
    </source>
</evidence>
<dbReference type="InterPro" id="IPR007387">
    <property type="entry name" value="TRAP_DctQ"/>
</dbReference>
<evidence type="ECO:0000256" key="8">
    <source>
        <dbReference type="SAM" id="Phobius"/>
    </source>
</evidence>
<keyword evidence="5 8" id="KW-0812">Transmembrane</keyword>
<evidence type="ECO:0000259" key="9">
    <source>
        <dbReference type="Pfam" id="PF04290"/>
    </source>
</evidence>
<keyword evidence="3" id="KW-1003">Cell membrane</keyword>
<evidence type="ECO:0000256" key="4">
    <source>
        <dbReference type="ARBA" id="ARBA00022519"/>
    </source>
</evidence>
<feature type="domain" description="Tripartite ATP-independent periplasmic transporters DctQ component" evidence="9">
    <location>
        <begin position="79"/>
        <end position="210"/>
    </location>
</feature>
<feature type="non-terminal residue" evidence="10">
    <location>
        <position position="214"/>
    </location>
</feature>
<evidence type="ECO:0000256" key="5">
    <source>
        <dbReference type="ARBA" id="ARBA00022692"/>
    </source>
</evidence>
<protein>
    <recommendedName>
        <fullName evidence="9">Tripartite ATP-independent periplasmic transporters DctQ component domain-containing protein</fullName>
    </recommendedName>
</protein>
<feature type="transmembrane region" description="Helical" evidence="8">
    <location>
        <begin position="148"/>
        <end position="168"/>
    </location>
</feature>
<evidence type="ECO:0000256" key="7">
    <source>
        <dbReference type="ARBA" id="ARBA00023136"/>
    </source>
</evidence>
<dbReference type="Pfam" id="PF04290">
    <property type="entry name" value="DctQ"/>
    <property type="match status" value="1"/>
</dbReference>
<sequence length="214" mass="24422">MEAVLGVLSEAHALIISNEPKGLGWLLGLLMGVFYLTVAIIAWGLVKAILQRDIWAFIRPIEMITRTAGMVSACIVPILAVLIVYEVISRYAFLAPTYWAFEISYMLMGTTLMLAIGFCSQLRRHIRVDFLYDNVSEKKRAMIDLSGYIIFLLPMLIWCSWGLFVYFLEAYKVNELSGESAWNPIIWPFKFMFAFGFYLFTIQTVAEVCKNVLV</sequence>
<dbReference type="PANTHER" id="PTHR35011">
    <property type="entry name" value="2,3-DIKETO-L-GULONATE TRAP TRANSPORTER SMALL PERMEASE PROTEIN YIAM"/>
    <property type="match status" value="1"/>
</dbReference>
<comment type="caution">
    <text evidence="10">The sequence shown here is derived from an EMBL/GenBank/DDBJ whole genome shotgun (WGS) entry which is preliminary data.</text>
</comment>
<dbReference type="EMBL" id="BARS01054404">
    <property type="protein sequence ID" value="GAG48477.1"/>
    <property type="molecule type" value="Genomic_DNA"/>
</dbReference>
<feature type="transmembrane region" description="Helical" evidence="8">
    <location>
        <begin position="23"/>
        <end position="46"/>
    </location>
</feature>
<accession>X0YNJ8</accession>
<keyword evidence="4" id="KW-0997">Cell inner membrane</keyword>
<evidence type="ECO:0000256" key="6">
    <source>
        <dbReference type="ARBA" id="ARBA00022989"/>
    </source>
</evidence>
<name>X0YNJ8_9ZZZZ</name>
<dbReference type="AlphaFoldDB" id="X0YNJ8"/>